<accession>A0A6N2RLI4</accession>
<dbReference type="EMBL" id="CACRSL010000003">
    <property type="protein sequence ID" value="VYS81822.1"/>
    <property type="molecule type" value="Genomic_DNA"/>
</dbReference>
<sequence>MEETKKRTRNVRTKEERVAALDEKIAYHTKCIATLKKKKDELLKPSSKETYKELMKAIKASGKTPDEILKMIKG</sequence>
<organism evidence="1">
    <name type="scientific">uncultured Anaerotruncus sp</name>
    <dbReference type="NCBI Taxonomy" id="905011"/>
    <lineage>
        <taxon>Bacteria</taxon>
        <taxon>Bacillati</taxon>
        <taxon>Bacillota</taxon>
        <taxon>Clostridia</taxon>
        <taxon>Eubacteriales</taxon>
        <taxon>Oscillospiraceae</taxon>
        <taxon>Anaerotruncus</taxon>
        <taxon>environmental samples</taxon>
    </lineage>
</organism>
<evidence type="ECO:0000313" key="1">
    <source>
        <dbReference type="EMBL" id="VYS81822.1"/>
    </source>
</evidence>
<reference evidence="1" key="1">
    <citation type="submission" date="2019-11" db="EMBL/GenBank/DDBJ databases">
        <authorList>
            <person name="Feng L."/>
        </authorList>
    </citation>
    <scope>NUCLEOTIDE SEQUENCE</scope>
    <source>
        <strain evidence="1">AundefinedLFYP135</strain>
    </source>
</reference>
<proteinExistence type="predicted"/>
<protein>
    <recommendedName>
        <fullName evidence="2">Protein kinase</fullName>
    </recommendedName>
</protein>
<evidence type="ECO:0008006" key="2">
    <source>
        <dbReference type="Google" id="ProtNLM"/>
    </source>
</evidence>
<gene>
    <name evidence="1" type="ORF">AULFYP135_00494</name>
</gene>
<name>A0A6N2RLI4_9FIRM</name>
<dbReference type="AlphaFoldDB" id="A0A6N2RLI4"/>